<accession>A0ABR7VC41</accession>
<organism evidence="5 6">
    <name type="scientific">Maribacter arenosus</name>
    <dbReference type="NCBI Taxonomy" id="1854708"/>
    <lineage>
        <taxon>Bacteria</taxon>
        <taxon>Pseudomonadati</taxon>
        <taxon>Bacteroidota</taxon>
        <taxon>Flavobacteriia</taxon>
        <taxon>Flavobacteriales</taxon>
        <taxon>Flavobacteriaceae</taxon>
        <taxon>Maribacter</taxon>
    </lineage>
</organism>
<dbReference type="SUPFAM" id="SSF53822">
    <property type="entry name" value="Periplasmic binding protein-like I"/>
    <property type="match status" value="1"/>
</dbReference>
<name>A0ABR7VC41_9FLAO</name>
<evidence type="ECO:0000313" key="5">
    <source>
        <dbReference type="EMBL" id="MBD0851245.1"/>
    </source>
</evidence>
<sequence length="367" mass="40338">MNKVFFLCTAFFVLLFQPGLAQQSHTGKVKTVKIGLLVNDQTSREAQNAAELAIFLANEKAGANGTHFQLITRSMEGAWGTGSNEAVNLVFEEKVWVILGSHDSRNAHLVEQVIAKTKVVFLSAWASDPTLSQAFIPWFYNCVPNDIQQAEVLIQEMVLNRKIQKIAVIVQENYDAAKALKSVKDQLQRLSHPDPNVSTYTFCSEHPQACIKDIQDDAHEALILLGDGESSWELLHLLRKKGLGIPVFGTISMLGAQNLRQVESETPLNLTVLSSGNWMKSNTLDSQKGPSGSVSISNAIAAYAFDGTNVLIDAIKSSGFNRDTFNETMAKTNKNGITGNIQFDKNGNRMNTLNLVKIANNPISKKF</sequence>
<dbReference type="Proteomes" id="UP000598350">
    <property type="component" value="Unassembled WGS sequence"/>
</dbReference>
<comment type="similarity">
    <text evidence="1">Belongs to the leucine-binding protein family.</text>
</comment>
<evidence type="ECO:0000256" key="2">
    <source>
        <dbReference type="ARBA" id="ARBA00022729"/>
    </source>
</evidence>
<keyword evidence="6" id="KW-1185">Reference proteome</keyword>
<dbReference type="InterPro" id="IPR051010">
    <property type="entry name" value="BCAA_transport"/>
</dbReference>
<dbReference type="PANTHER" id="PTHR30483:SF6">
    <property type="entry name" value="PERIPLASMIC BINDING PROTEIN OF ABC TRANSPORTER FOR NATURAL AMINO ACIDS"/>
    <property type="match status" value="1"/>
</dbReference>
<feature type="domain" description="Leucine-binding protein" evidence="4">
    <location>
        <begin position="32"/>
        <end position="351"/>
    </location>
</feature>
<dbReference type="InterPro" id="IPR028081">
    <property type="entry name" value="Leu-bd"/>
</dbReference>
<reference evidence="5 6" key="1">
    <citation type="submission" date="2020-05" db="EMBL/GenBank/DDBJ databases">
        <title>The draft genome sequence of Maribacter arenosus CAU 1321.</title>
        <authorList>
            <person name="Mu L."/>
        </authorList>
    </citation>
    <scope>NUCLEOTIDE SEQUENCE [LARGE SCALE GENOMIC DNA]</scope>
    <source>
        <strain evidence="5 6">CAU 1321</strain>
    </source>
</reference>
<feature type="chain" id="PRO_5045556599" evidence="3">
    <location>
        <begin position="22"/>
        <end position="367"/>
    </location>
</feature>
<feature type="signal peptide" evidence="3">
    <location>
        <begin position="1"/>
        <end position="21"/>
    </location>
</feature>
<dbReference type="PANTHER" id="PTHR30483">
    <property type="entry name" value="LEUCINE-SPECIFIC-BINDING PROTEIN"/>
    <property type="match status" value="1"/>
</dbReference>
<comment type="caution">
    <text evidence="5">The sequence shown here is derived from an EMBL/GenBank/DDBJ whole genome shotgun (WGS) entry which is preliminary data.</text>
</comment>
<dbReference type="EMBL" id="JABTCG010000004">
    <property type="protein sequence ID" value="MBD0851245.1"/>
    <property type="molecule type" value="Genomic_DNA"/>
</dbReference>
<evidence type="ECO:0000256" key="1">
    <source>
        <dbReference type="ARBA" id="ARBA00010062"/>
    </source>
</evidence>
<gene>
    <name evidence="5" type="ORF">HPE63_11250</name>
</gene>
<dbReference type="Gene3D" id="3.40.50.2300">
    <property type="match status" value="2"/>
</dbReference>
<evidence type="ECO:0000259" key="4">
    <source>
        <dbReference type="Pfam" id="PF13458"/>
    </source>
</evidence>
<evidence type="ECO:0000256" key="3">
    <source>
        <dbReference type="SAM" id="SignalP"/>
    </source>
</evidence>
<dbReference type="InterPro" id="IPR028082">
    <property type="entry name" value="Peripla_BP_I"/>
</dbReference>
<dbReference type="Pfam" id="PF13458">
    <property type="entry name" value="Peripla_BP_6"/>
    <property type="match status" value="1"/>
</dbReference>
<protein>
    <submittedName>
        <fullName evidence="5">ABC transporter substrate-binding protein</fullName>
    </submittedName>
</protein>
<keyword evidence="2 3" id="KW-0732">Signal</keyword>
<evidence type="ECO:0000313" key="6">
    <source>
        <dbReference type="Proteomes" id="UP000598350"/>
    </source>
</evidence>
<dbReference type="RefSeq" id="WP_188314376.1">
    <property type="nucleotide sequence ID" value="NZ_JABTCG010000004.1"/>
</dbReference>
<proteinExistence type="inferred from homology"/>